<dbReference type="InterPro" id="IPR024079">
    <property type="entry name" value="MetalloPept_cat_dom_sf"/>
</dbReference>
<organism evidence="2 3">
    <name type="scientific">Methanosarcina mazei WWM610</name>
    <dbReference type="NCBI Taxonomy" id="1434117"/>
    <lineage>
        <taxon>Archaea</taxon>
        <taxon>Methanobacteriati</taxon>
        <taxon>Methanobacteriota</taxon>
        <taxon>Stenosarchaea group</taxon>
        <taxon>Methanomicrobia</taxon>
        <taxon>Methanosarcinales</taxon>
        <taxon>Methanosarcinaceae</taxon>
        <taxon>Methanosarcina</taxon>
    </lineage>
</organism>
<dbReference type="PROSITE" id="PS50215">
    <property type="entry name" value="ADAM_MEPRO"/>
    <property type="match status" value="1"/>
</dbReference>
<dbReference type="SUPFAM" id="SSF55486">
    <property type="entry name" value="Metalloproteases ('zincins'), catalytic domain"/>
    <property type="match status" value="1"/>
</dbReference>
<feature type="domain" description="Peptidase M12B" evidence="1">
    <location>
        <begin position="289"/>
        <end position="391"/>
    </location>
</feature>
<dbReference type="GO" id="GO:0005886">
    <property type="term" value="C:plasma membrane"/>
    <property type="evidence" value="ECO:0007669"/>
    <property type="project" value="TreeGrafter"/>
</dbReference>
<dbReference type="PATRIC" id="fig|1434117.4.peg.407"/>
<dbReference type="GeneID" id="24849941"/>
<sequence length="417" mass="45740">MSRNKIMINMLLLTMLVGIALIPAVSAATNNENSDIMNNIDFDKTSLKFNEILDNFETVTTNTTAFLNDIPDGQVTLKISGQKFQLDLQEIDIVSDDAIIITENGSRMPAPKISTYKGTVVGKENSSVLLTVADDVIIGQINVGDKSYFIEQTPITYNEKIVHVVYSSDAIKDRKILVYNTDGDDVKAAQEGLSTSSLDPAQISTLLLSLPVVDIMACYDEEFDLEFSNPNAEMQNILAGVESIFSLANVDLNIKSYTYYSTIPNDEACEVLSDFASIAANDRDSTNSDLAFLFTGKEMTGSDIGCARVFNGNSGQAYAVGQMVSAGYINSYQATSLQKIILTAHELGHNFGATHDEAYSWDSGLSHYYTVMWTPFMGSIFPNYMQDEFSNLNDHGDSSHNNILYIVANKNTIAGFQ</sequence>
<dbReference type="GO" id="GO:0004222">
    <property type="term" value="F:metalloendopeptidase activity"/>
    <property type="evidence" value="ECO:0007669"/>
    <property type="project" value="InterPro"/>
</dbReference>
<dbReference type="Pfam" id="PF13688">
    <property type="entry name" value="Reprolysin_5"/>
    <property type="match status" value="1"/>
</dbReference>
<dbReference type="InterPro" id="IPR051489">
    <property type="entry name" value="ADAM_Metalloproteinase"/>
</dbReference>
<gene>
    <name evidence="2" type="ORF">MSMAW_0336</name>
</gene>
<dbReference type="PANTHER" id="PTHR45702:SF2">
    <property type="entry name" value="KUZBANIAN, ISOFORM A"/>
    <property type="match status" value="1"/>
</dbReference>
<proteinExistence type="predicted"/>
<dbReference type="HOGENOM" id="CLU_047668_0_0_2"/>
<dbReference type="PANTHER" id="PTHR45702">
    <property type="entry name" value="ADAM10/ADAM17 METALLOPEPTIDASE FAMILY MEMBER"/>
    <property type="match status" value="1"/>
</dbReference>
<dbReference type="Gene3D" id="3.40.390.10">
    <property type="entry name" value="Collagenase (Catalytic Domain)"/>
    <property type="match status" value="1"/>
</dbReference>
<dbReference type="GO" id="GO:0006509">
    <property type="term" value="P:membrane protein ectodomain proteolysis"/>
    <property type="evidence" value="ECO:0007669"/>
    <property type="project" value="TreeGrafter"/>
</dbReference>
<evidence type="ECO:0000259" key="1">
    <source>
        <dbReference type="PROSITE" id="PS50215"/>
    </source>
</evidence>
<dbReference type="EMBL" id="CP009509">
    <property type="protein sequence ID" value="AKB39327.1"/>
    <property type="molecule type" value="Genomic_DNA"/>
</dbReference>
<evidence type="ECO:0000313" key="2">
    <source>
        <dbReference type="EMBL" id="AKB39327.1"/>
    </source>
</evidence>
<name>A0A0E3PSY0_METMZ</name>
<dbReference type="RefSeq" id="WP_048038602.1">
    <property type="nucleotide sequence ID" value="NZ_CP009509.1"/>
</dbReference>
<evidence type="ECO:0000313" key="3">
    <source>
        <dbReference type="Proteomes" id="UP000033058"/>
    </source>
</evidence>
<accession>A0A0E3PSY0</accession>
<protein>
    <recommendedName>
        <fullName evidence="1">Peptidase M12B domain-containing protein</fullName>
    </recommendedName>
</protein>
<dbReference type="Proteomes" id="UP000033058">
    <property type="component" value="Chromosome"/>
</dbReference>
<dbReference type="InterPro" id="IPR001590">
    <property type="entry name" value="Peptidase_M12B"/>
</dbReference>
<reference evidence="2 3" key="1">
    <citation type="submission" date="2014-07" db="EMBL/GenBank/DDBJ databases">
        <title>Methanogenic archaea and the global carbon cycle.</title>
        <authorList>
            <person name="Henriksen J.R."/>
            <person name="Luke J."/>
            <person name="Reinhart S."/>
            <person name="Benedict M.N."/>
            <person name="Youngblut N.D."/>
            <person name="Metcalf M.E."/>
            <person name="Whitaker R.J."/>
            <person name="Metcalf W.W."/>
        </authorList>
    </citation>
    <scope>NUCLEOTIDE SEQUENCE [LARGE SCALE GENOMIC DNA]</scope>
    <source>
        <strain evidence="2 3">WWM610</strain>
    </source>
</reference>
<dbReference type="AlphaFoldDB" id="A0A0E3PSY0"/>